<evidence type="ECO:0000256" key="9">
    <source>
        <dbReference type="ARBA" id="ARBA00023180"/>
    </source>
</evidence>
<keyword evidence="4 11" id="KW-0812">Transmembrane</keyword>
<evidence type="ECO:0000256" key="5">
    <source>
        <dbReference type="ARBA" id="ARBA00022729"/>
    </source>
</evidence>
<evidence type="ECO:0000256" key="8">
    <source>
        <dbReference type="ARBA" id="ARBA00023136"/>
    </source>
</evidence>
<dbReference type="Proteomes" id="UP000274922">
    <property type="component" value="Unassembled WGS sequence"/>
</dbReference>
<dbReference type="PANTHER" id="PTHR21573">
    <property type="entry name" value="ER MEMBRANE PROTEIN COMPLEX SUBUNIT 1"/>
    <property type="match status" value="1"/>
</dbReference>
<accession>A0A4P9XBY2</accession>
<evidence type="ECO:0000256" key="3">
    <source>
        <dbReference type="ARBA" id="ARBA00020824"/>
    </source>
</evidence>
<evidence type="ECO:0000256" key="10">
    <source>
        <dbReference type="SAM" id="MobiDB-lite"/>
    </source>
</evidence>
<dbReference type="GO" id="GO:0034975">
    <property type="term" value="P:protein folding in endoplasmic reticulum"/>
    <property type="evidence" value="ECO:0007669"/>
    <property type="project" value="TreeGrafter"/>
</dbReference>
<dbReference type="PANTHER" id="PTHR21573:SF0">
    <property type="entry name" value="ER MEMBRANE PROTEIN COMPLEX SUBUNIT 1"/>
    <property type="match status" value="1"/>
</dbReference>
<dbReference type="Pfam" id="PF07774">
    <property type="entry name" value="EMC1_C"/>
    <property type="match status" value="1"/>
</dbReference>
<comment type="similarity">
    <text evidence="2">Belongs to the EMC1 family.</text>
</comment>
<feature type="non-terminal residue" evidence="13">
    <location>
        <position position="1"/>
    </location>
</feature>
<feature type="domain" description="ER membrane protein complex subunit 1 C-terminal" evidence="12">
    <location>
        <begin position="146"/>
        <end position="339"/>
    </location>
</feature>
<evidence type="ECO:0000259" key="12">
    <source>
        <dbReference type="Pfam" id="PF07774"/>
    </source>
</evidence>
<gene>
    <name evidence="13" type="ORF">CXG81DRAFT_10199</name>
</gene>
<keyword evidence="14" id="KW-1185">Reference proteome</keyword>
<evidence type="ECO:0000313" key="13">
    <source>
        <dbReference type="EMBL" id="RKP02915.1"/>
    </source>
</evidence>
<protein>
    <recommendedName>
        <fullName evidence="3">ER membrane protein complex subunit 1</fullName>
    </recommendedName>
</protein>
<evidence type="ECO:0000256" key="1">
    <source>
        <dbReference type="ARBA" id="ARBA00004115"/>
    </source>
</evidence>
<keyword evidence="9" id="KW-0325">Glycoprotein</keyword>
<feature type="region of interest" description="Disordered" evidence="10">
    <location>
        <begin position="116"/>
        <end position="145"/>
    </location>
</feature>
<keyword evidence="7 11" id="KW-1133">Transmembrane helix</keyword>
<keyword evidence="8 11" id="KW-0472">Membrane</keyword>
<dbReference type="GO" id="GO:0072546">
    <property type="term" value="C:EMC complex"/>
    <property type="evidence" value="ECO:0007669"/>
    <property type="project" value="InterPro"/>
</dbReference>
<dbReference type="STRING" id="1555241.A0A4P9XBY2"/>
<dbReference type="InterPro" id="IPR026895">
    <property type="entry name" value="EMC1"/>
</dbReference>
<dbReference type="AlphaFoldDB" id="A0A4P9XBY2"/>
<evidence type="ECO:0000256" key="6">
    <source>
        <dbReference type="ARBA" id="ARBA00022824"/>
    </source>
</evidence>
<dbReference type="EMBL" id="ML014132">
    <property type="protein sequence ID" value="RKP02915.1"/>
    <property type="molecule type" value="Genomic_DNA"/>
</dbReference>
<feature type="compositionally biased region" description="Low complexity" evidence="10">
    <location>
        <begin position="125"/>
        <end position="136"/>
    </location>
</feature>
<organism evidence="13 14">
    <name type="scientific">Caulochytrium protostelioides</name>
    <dbReference type="NCBI Taxonomy" id="1555241"/>
    <lineage>
        <taxon>Eukaryota</taxon>
        <taxon>Fungi</taxon>
        <taxon>Fungi incertae sedis</taxon>
        <taxon>Chytridiomycota</taxon>
        <taxon>Chytridiomycota incertae sedis</taxon>
        <taxon>Chytridiomycetes</taxon>
        <taxon>Caulochytriales</taxon>
        <taxon>Caulochytriaceae</taxon>
        <taxon>Caulochytrium</taxon>
    </lineage>
</organism>
<evidence type="ECO:0000313" key="14">
    <source>
        <dbReference type="Proteomes" id="UP000274922"/>
    </source>
</evidence>
<sequence>VASLGKVLGDRSVHYKYLNPNVLYVSTEARGPGVSGVSAFTSAVRFYMIDVVTGALYYEALHPGGGTTARGARDMLIHATGHSVLYTYWNHGPEAAELLPDDPLYVMVNGRKRRRKRLGEEDGAAADASAPGANSDSPPPTAIPDTRSFEVVSLDLFEGAKPDERLTQATFSSYQAQRPHVQARAFTFSRPLQAVGSTRTLHGITAEEVVWAQDDSIIGTPRAMWDARRPLTLSNDDKEEMLMPYRPSADIGAQNVRSYSRHVVGIETIMATTTRLESTGLVFCFGLDMFFFRANPSKTFDLLAEDFSYGGLIATIVLLYVGIRMAEAAATRKRLELNWR</sequence>
<dbReference type="OrthoDB" id="28092at2759"/>
<evidence type="ECO:0000256" key="2">
    <source>
        <dbReference type="ARBA" id="ARBA00007904"/>
    </source>
</evidence>
<keyword evidence="6" id="KW-0256">Endoplasmic reticulum</keyword>
<proteinExistence type="inferred from homology"/>
<name>A0A4P9XBY2_9FUNG</name>
<comment type="subcellular location">
    <subcellularLocation>
        <location evidence="1">Endoplasmic reticulum membrane</location>
        <topology evidence="1">Single-pass type I membrane protein</topology>
    </subcellularLocation>
</comment>
<keyword evidence="5" id="KW-0732">Signal</keyword>
<evidence type="ECO:0000256" key="4">
    <source>
        <dbReference type="ARBA" id="ARBA00022692"/>
    </source>
</evidence>
<reference evidence="14" key="1">
    <citation type="journal article" date="2018" name="Nat. Microbiol.">
        <title>Leveraging single-cell genomics to expand the fungal tree of life.</title>
        <authorList>
            <person name="Ahrendt S.R."/>
            <person name="Quandt C.A."/>
            <person name="Ciobanu D."/>
            <person name="Clum A."/>
            <person name="Salamov A."/>
            <person name="Andreopoulos B."/>
            <person name="Cheng J.F."/>
            <person name="Woyke T."/>
            <person name="Pelin A."/>
            <person name="Henrissat B."/>
            <person name="Reynolds N.K."/>
            <person name="Benny G.L."/>
            <person name="Smith M.E."/>
            <person name="James T.Y."/>
            <person name="Grigoriev I.V."/>
        </authorList>
    </citation>
    <scope>NUCLEOTIDE SEQUENCE [LARGE SCALE GENOMIC DNA]</scope>
    <source>
        <strain evidence="14">ATCC 52028</strain>
    </source>
</reference>
<dbReference type="InterPro" id="IPR011678">
    <property type="entry name" value="EMC1_C"/>
</dbReference>
<evidence type="ECO:0000256" key="11">
    <source>
        <dbReference type="SAM" id="Phobius"/>
    </source>
</evidence>
<feature type="transmembrane region" description="Helical" evidence="11">
    <location>
        <begin position="307"/>
        <end position="326"/>
    </location>
</feature>
<evidence type="ECO:0000256" key="7">
    <source>
        <dbReference type="ARBA" id="ARBA00022989"/>
    </source>
</evidence>